<dbReference type="EMBL" id="BARW01005368">
    <property type="protein sequence ID" value="GAI78517.1"/>
    <property type="molecule type" value="Genomic_DNA"/>
</dbReference>
<comment type="caution">
    <text evidence="1">The sequence shown here is derived from an EMBL/GenBank/DDBJ whole genome shotgun (WGS) entry which is preliminary data.</text>
</comment>
<accession>X1RCR5</accession>
<organism evidence="1">
    <name type="scientific">marine sediment metagenome</name>
    <dbReference type="NCBI Taxonomy" id="412755"/>
    <lineage>
        <taxon>unclassified sequences</taxon>
        <taxon>metagenomes</taxon>
        <taxon>ecological metagenomes</taxon>
    </lineage>
</organism>
<sequence length="63" mass="7278">MADPSKPKPKQPRSSWIDPELDEIGVIMFEGFFKTFTALGYSIRQATHLANMRALEKQKEMKH</sequence>
<name>X1RCR5_9ZZZZ</name>
<dbReference type="AlphaFoldDB" id="X1RCR5"/>
<protein>
    <submittedName>
        <fullName evidence="1">Uncharacterized protein</fullName>
    </submittedName>
</protein>
<evidence type="ECO:0000313" key="1">
    <source>
        <dbReference type="EMBL" id="GAI78517.1"/>
    </source>
</evidence>
<reference evidence="1" key="1">
    <citation type="journal article" date="2014" name="Front. Microbiol.">
        <title>High frequency of phylogenetically diverse reductive dehalogenase-homologous genes in deep subseafloor sedimentary metagenomes.</title>
        <authorList>
            <person name="Kawai M."/>
            <person name="Futagami T."/>
            <person name="Toyoda A."/>
            <person name="Takaki Y."/>
            <person name="Nishi S."/>
            <person name="Hori S."/>
            <person name="Arai W."/>
            <person name="Tsubouchi T."/>
            <person name="Morono Y."/>
            <person name="Uchiyama I."/>
            <person name="Ito T."/>
            <person name="Fujiyama A."/>
            <person name="Inagaki F."/>
            <person name="Takami H."/>
        </authorList>
    </citation>
    <scope>NUCLEOTIDE SEQUENCE</scope>
    <source>
        <strain evidence="1">Expedition CK06-06</strain>
    </source>
</reference>
<proteinExistence type="predicted"/>
<gene>
    <name evidence="1" type="ORF">S12H4_11755</name>
</gene>